<evidence type="ECO:0000313" key="3">
    <source>
        <dbReference type="EnsemblMetazoa" id="ADIR014218-PA"/>
    </source>
</evidence>
<feature type="region of interest" description="Disordered" evidence="1">
    <location>
        <begin position="320"/>
        <end position="401"/>
    </location>
</feature>
<accession>A0A182NWE4</accession>
<feature type="compositionally biased region" description="Polar residues" evidence="1">
    <location>
        <begin position="375"/>
        <end position="385"/>
    </location>
</feature>
<feature type="domain" description="DUF4806" evidence="2">
    <location>
        <begin position="213"/>
        <end position="289"/>
    </location>
</feature>
<reference evidence="3" key="2">
    <citation type="submission" date="2020-05" db="UniProtKB">
        <authorList>
            <consortium name="EnsemblMetazoa"/>
        </authorList>
    </citation>
    <scope>IDENTIFICATION</scope>
    <source>
        <strain evidence="3">WRAIR2</strain>
    </source>
</reference>
<dbReference type="VEuPathDB" id="VectorBase:ADIR014218"/>
<dbReference type="Proteomes" id="UP000075884">
    <property type="component" value="Unassembled WGS sequence"/>
</dbReference>
<dbReference type="InterPro" id="IPR032071">
    <property type="entry name" value="DUF4806"/>
</dbReference>
<feature type="compositionally biased region" description="Polar residues" evidence="1">
    <location>
        <begin position="346"/>
        <end position="367"/>
    </location>
</feature>
<dbReference type="AlphaFoldDB" id="A0A182NWE4"/>
<proteinExistence type="predicted"/>
<dbReference type="STRING" id="7168.A0A182NWE4"/>
<evidence type="ECO:0000256" key="1">
    <source>
        <dbReference type="SAM" id="MobiDB-lite"/>
    </source>
</evidence>
<sequence length="502" mass="57299">MPYAIVESTDAIGKKELLIVPETWIQTDTQKATYVSWPNARTISKLRALLEDESSVPSVAWERQECEVICRNIPSLDSADKLMETMQKQCTDQSSISVMDADEMIVSECSSEDEAEVKNEQPKAGEENQEIEEDPLVDMRPFPQLLNLIFELKSLMEYNQQEIGKKLEEGFFRIQKTIISLAEKNHDWIRKDLHLNSVCEHGMERFKINVFKTKEELDVFEQKLNDAKYKKKVQNWIDFAVGHTQTANHRMHELIDLIFDRKLFASFSWTGAAGTKHALRECVNIVGLFEYAANSGVERVSDVSIATFFQRKLNHATARLLSMTGARRPVPRNRSSTQSKRKKNENANAQQTNRGDQADTKQPSPSKTSEKIQKQVVTCEQPPSTDDTRADSSVTKKRPAAAITAQRIKEQAKLLIRNYQKHQPSVSLKPTRSSYVPITLSPVKSMEEMDALEAQLNDSECKKHVQNWINATVGHMPDNHSRMVELIDHLIDPNLLQNFNWS</sequence>
<keyword evidence="4" id="KW-1185">Reference proteome</keyword>
<evidence type="ECO:0000313" key="4">
    <source>
        <dbReference type="Proteomes" id="UP000075884"/>
    </source>
</evidence>
<dbReference type="Pfam" id="PF16064">
    <property type="entry name" value="DUF4806"/>
    <property type="match status" value="2"/>
</dbReference>
<name>A0A182NWE4_9DIPT</name>
<protein>
    <recommendedName>
        <fullName evidence="2">DUF4806 domain-containing protein</fullName>
    </recommendedName>
</protein>
<evidence type="ECO:0000259" key="2">
    <source>
        <dbReference type="Pfam" id="PF16064"/>
    </source>
</evidence>
<dbReference type="EnsemblMetazoa" id="ADIR014218-RA">
    <property type="protein sequence ID" value="ADIR014218-PA"/>
    <property type="gene ID" value="ADIR014218"/>
</dbReference>
<reference evidence="4" key="1">
    <citation type="submission" date="2013-03" db="EMBL/GenBank/DDBJ databases">
        <title>The Genome Sequence of Anopheles dirus WRAIR2.</title>
        <authorList>
            <consortium name="The Broad Institute Genomics Platform"/>
            <person name="Neafsey D.E."/>
            <person name="Walton C."/>
            <person name="Walker B."/>
            <person name="Young S.K."/>
            <person name="Zeng Q."/>
            <person name="Gargeya S."/>
            <person name="Fitzgerald M."/>
            <person name="Haas B."/>
            <person name="Abouelleil A."/>
            <person name="Allen A.W."/>
            <person name="Alvarado L."/>
            <person name="Arachchi H.M."/>
            <person name="Berlin A.M."/>
            <person name="Chapman S.B."/>
            <person name="Gainer-Dewar J."/>
            <person name="Goldberg J."/>
            <person name="Griggs A."/>
            <person name="Gujja S."/>
            <person name="Hansen M."/>
            <person name="Howarth C."/>
            <person name="Imamovic A."/>
            <person name="Ireland A."/>
            <person name="Larimer J."/>
            <person name="McCowan C."/>
            <person name="Murphy C."/>
            <person name="Pearson M."/>
            <person name="Poon T.W."/>
            <person name="Priest M."/>
            <person name="Roberts A."/>
            <person name="Saif S."/>
            <person name="Shea T."/>
            <person name="Sisk P."/>
            <person name="Sykes S."/>
            <person name="Wortman J."/>
            <person name="Nusbaum C."/>
            <person name="Birren B."/>
        </authorList>
    </citation>
    <scope>NUCLEOTIDE SEQUENCE [LARGE SCALE GENOMIC DNA]</scope>
    <source>
        <strain evidence="4">WRAIR2</strain>
    </source>
</reference>
<feature type="domain" description="DUF4806" evidence="2">
    <location>
        <begin position="441"/>
        <end position="502"/>
    </location>
</feature>
<organism evidence="3 4">
    <name type="scientific">Anopheles dirus</name>
    <dbReference type="NCBI Taxonomy" id="7168"/>
    <lineage>
        <taxon>Eukaryota</taxon>
        <taxon>Metazoa</taxon>
        <taxon>Ecdysozoa</taxon>
        <taxon>Arthropoda</taxon>
        <taxon>Hexapoda</taxon>
        <taxon>Insecta</taxon>
        <taxon>Pterygota</taxon>
        <taxon>Neoptera</taxon>
        <taxon>Endopterygota</taxon>
        <taxon>Diptera</taxon>
        <taxon>Nematocera</taxon>
        <taxon>Culicoidea</taxon>
        <taxon>Culicidae</taxon>
        <taxon>Anophelinae</taxon>
        <taxon>Anopheles</taxon>
    </lineage>
</organism>